<evidence type="ECO:0008006" key="4">
    <source>
        <dbReference type="Google" id="ProtNLM"/>
    </source>
</evidence>
<feature type="signal peptide" evidence="1">
    <location>
        <begin position="1"/>
        <end position="22"/>
    </location>
</feature>
<dbReference type="AlphaFoldDB" id="A0A5E7I098"/>
<protein>
    <recommendedName>
        <fullName evidence="4">Lipoprotein</fullName>
    </recommendedName>
</protein>
<feature type="chain" id="PRO_5022811548" description="Lipoprotein" evidence="1">
    <location>
        <begin position="23"/>
        <end position="113"/>
    </location>
</feature>
<keyword evidence="1" id="KW-0732">Signal</keyword>
<name>A0A5E7I098_PSEFL</name>
<sequence length="113" mass="11841" precursor="true">MKFIVGALAVALLAGCSSPSDLVASGPSVTVSSAKAPKALALCVFPVWQEHNSNASMSETANGYRIVSGFAQQTDDVLDITAAPKGSVAKLYQRVAWSQIGRGDLRESLQKCK</sequence>
<proteinExistence type="predicted"/>
<organism evidence="2 3">
    <name type="scientific">Pseudomonas fluorescens</name>
    <dbReference type="NCBI Taxonomy" id="294"/>
    <lineage>
        <taxon>Bacteria</taxon>
        <taxon>Pseudomonadati</taxon>
        <taxon>Pseudomonadota</taxon>
        <taxon>Gammaproteobacteria</taxon>
        <taxon>Pseudomonadales</taxon>
        <taxon>Pseudomonadaceae</taxon>
        <taxon>Pseudomonas</taxon>
    </lineage>
</organism>
<dbReference type="PROSITE" id="PS51257">
    <property type="entry name" value="PROKAR_LIPOPROTEIN"/>
    <property type="match status" value="1"/>
</dbReference>
<evidence type="ECO:0000313" key="2">
    <source>
        <dbReference type="EMBL" id="VVO69032.1"/>
    </source>
</evidence>
<reference evidence="2 3" key="1">
    <citation type="submission" date="2019-09" db="EMBL/GenBank/DDBJ databases">
        <authorList>
            <person name="Chandra G."/>
            <person name="Truman W A."/>
        </authorList>
    </citation>
    <scope>NUCLEOTIDE SEQUENCE [LARGE SCALE GENOMIC DNA]</scope>
    <source>
        <strain evidence="2">PS847</strain>
    </source>
</reference>
<accession>A0A5E7I098</accession>
<evidence type="ECO:0000313" key="3">
    <source>
        <dbReference type="Proteomes" id="UP000326067"/>
    </source>
</evidence>
<dbReference type="EMBL" id="CABVIC010000001">
    <property type="protein sequence ID" value="VVO69032.1"/>
    <property type="molecule type" value="Genomic_DNA"/>
</dbReference>
<gene>
    <name evidence="2" type="ORF">PS847_01207</name>
</gene>
<dbReference type="Proteomes" id="UP000326067">
    <property type="component" value="Unassembled WGS sequence"/>
</dbReference>
<dbReference type="RefSeq" id="WP_150635454.1">
    <property type="nucleotide sequence ID" value="NZ_CABVIC010000001.1"/>
</dbReference>
<evidence type="ECO:0000256" key="1">
    <source>
        <dbReference type="SAM" id="SignalP"/>
    </source>
</evidence>